<feature type="compositionally biased region" description="Acidic residues" evidence="8">
    <location>
        <begin position="115"/>
        <end position="125"/>
    </location>
</feature>
<sequence>MADDDSRTATLGRKRQRELQDDQANARFSTPEKKVKLDEDDDESDYSPSPDLPQLESSREHPDSPSRHDGGFPHMSGDEQSAAKAAQLSTAQEKADIGKPDLPPPEGEDFIALPADDDDFAEENDNSPGHSGSEAGSEAGEKGKAKEATVEGNQAAGTQSSRISLTKTQRQLIRQFEEERALRIMRTGLGTFWTAKKGFHTQDAIGAVISMAIPQVPDKKDPNKMVRGITKEVIRTRVVTAIGSNCPMGLLGIYHDQNQSSWQFNELVVFRTQEQMEAVKSFFAATPLEFSLKGGNKKDKEKEFFVMSVLPAKESNKLQLSDNKKLNAKRGVTSILAEALSHYVKQSLESGQMSPGDYEGFSPNEPKKVLQKAAKQDIGAGMIKADPQVAWSHLGNKPQPTSKAGSQATSKPTSVASTKPSTPASEAQDTNNSSDEEGEITPEPVNDSPQLETQQDTVQSSTATSVPNGQMRTHFTQLSESEQVLQVRYFGEPADGLVRCLTCAQKGHMKESCPSRTCQHCQAVDQHFTKNCPTIAKCAKCRERGHSKESCPSKLARSSADGFSCDLCNEKGHPEEECAHLWSSFDPDKIPNLNKVARMTVSCYQCGSQQHWGDDCPMRPRKVTVKSNLFSAKEANKYLIDPQAAAEELRRNGPGDQGMSIRGRAQGGQGQHTYFSSTDDEGDIDNFYRNKRGGNNNNNHNSGPGAPSRGNIRINTGAGFRGGRFSQKNDRGHNGGGGGGGYDSYRQNGGNQFEPISSGWQPPLPNEPPPPLPPLPRGGNGGGRGRGGGRGGRGGGGGVNQMPLPPRPQPPSGPSRKPWRGRGGKK</sequence>
<feature type="compositionally biased region" description="Basic and acidic residues" evidence="8">
    <location>
        <begin position="139"/>
        <end position="149"/>
    </location>
</feature>
<reference evidence="10" key="1">
    <citation type="submission" date="2023-06" db="EMBL/GenBank/DDBJ databases">
        <title>Multi-omics analyses reveal the molecular pathogenesis toolkit of Lasiodiplodia hormozganensis, a cross-kingdom pathogen.</title>
        <authorList>
            <person name="Felix C."/>
            <person name="Meneses R."/>
            <person name="Goncalves M.F.M."/>
            <person name="Tilleman L."/>
            <person name="Duarte A.S."/>
            <person name="Jorrin-Novo J.V."/>
            <person name="Van De Peer Y."/>
            <person name="Deforce D."/>
            <person name="Van Nieuwerburgh F."/>
            <person name="Esteves A.C."/>
            <person name="Alves A."/>
        </authorList>
    </citation>
    <scope>NUCLEOTIDE SEQUENCE</scope>
    <source>
        <strain evidence="10">CBS 339.90</strain>
    </source>
</reference>
<evidence type="ECO:0000256" key="3">
    <source>
        <dbReference type="ARBA" id="ARBA00022737"/>
    </source>
</evidence>
<feature type="compositionally biased region" description="Pro residues" evidence="8">
    <location>
        <begin position="762"/>
        <end position="776"/>
    </location>
</feature>
<evidence type="ECO:0000256" key="6">
    <source>
        <dbReference type="ARBA" id="ARBA00023242"/>
    </source>
</evidence>
<organism evidence="10 11">
    <name type="scientific">Lasiodiplodia hormozganensis</name>
    <dbReference type="NCBI Taxonomy" id="869390"/>
    <lineage>
        <taxon>Eukaryota</taxon>
        <taxon>Fungi</taxon>
        <taxon>Dikarya</taxon>
        <taxon>Ascomycota</taxon>
        <taxon>Pezizomycotina</taxon>
        <taxon>Dothideomycetes</taxon>
        <taxon>Dothideomycetes incertae sedis</taxon>
        <taxon>Botryosphaeriales</taxon>
        <taxon>Botryosphaeriaceae</taxon>
        <taxon>Lasiodiplodia</taxon>
    </lineage>
</organism>
<dbReference type="InterPro" id="IPR051644">
    <property type="entry name" value="TRAMP_AT-DNA-binding"/>
</dbReference>
<feature type="compositionally biased region" description="Polar residues" evidence="8">
    <location>
        <begin position="398"/>
        <end position="433"/>
    </location>
</feature>
<dbReference type="EMBL" id="JAUJDW010000083">
    <property type="protein sequence ID" value="KAK0640371.1"/>
    <property type="molecule type" value="Genomic_DNA"/>
</dbReference>
<evidence type="ECO:0000256" key="2">
    <source>
        <dbReference type="ARBA" id="ARBA00022723"/>
    </source>
</evidence>
<dbReference type="SUPFAM" id="SSF57756">
    <property type="entry name" value="Retrovirus zinc finger-like domains"/>
    <property type="match status" value="1"/>
</dbReference>
<feature type="domain" description="CCHC-type" evidence="9">
    <location>
        <begin position="603"/>
        <end position="617"/>
    </location>
</feature>
<feature type="region of interest" description="Disordered" evidence="8">
    <location>
        <begin position="392"/>
        <end position="469"/>
    </location>
</feature>
<feature type="region of interest" description="Disordered" evidence="8">
    <location>
        <begin position="1"/>
        <end position="168"/>
    </location>
</feature>
<keyword evidence="11" id="KW-1185">Reference proteome</keyword>
<feature type="compositionally biased region" description="Polar residues" evidence="8">
    <location>
        <begin position="447"/>
        <end position="469"/>
    </location>
</feature>
<keyword evidence="3" id="KW-0677">Repeat</keyword>
<dbReference type="GO" id="GO:0031499">
    <property type="term" value="C:TRAMP complex"/>
    <property type="evidence" value="ECO:0007669"/>
    <property type="project" value="TreeGrafter"/>
</dbReference>
<dbReference type="GO" id="GO:0071039">
    <property type="term" value="P:nuclear polyadenylation-dependent CUT catabolic process"/>
    <property type="evidence" value="ECO:0007669"/>
    <property type="project" value="TreeGrafter"/>
</dbReference>
<dbReference type="GO" id="GO:0008270">
    <property type="term" value="F:zinc ion binding"/>
    <property type="evidence" value="ECO:0007669"/>
    <property type="project" value="UniProtKB-KW"/>
</dbReference>
<evidence type="ECO:0000256" key="4">
    <source>
        <dbReference type="ARBA" id="ARBA00022771"/>
    </source>
</evidence>
<accession>A0AA40CIR7</accession>
<evidence type="ECO:0000313" key="11">
    <source>
        <dbReference type="Proteomes" id="UP001175001"/>
    </source>
</evidence>
<feature type="region of interest" description="Disordered" evidence="8">
    <location>
        <begin position="650"/>
        <end position="826"/>
    </location>
</feature>
<dbReference type="GO" id="GO:0003723">
    <property type="term" value="F:RNA binding"/>
    <property type="evidence" value="ECO:0007669"/>
    <property type="project" value="TreeGrafter"/>
</dbReference>
<proteinExistence type="predicted"/>
<keyword evidence="2" id="KW-0479">Metal-binding</keyword>
<feature type="compositionally biased region" description="Basic residues" evidence="8">
    <location>
        <begin position="817"/>
        <end position="826"/>
    </location>
</feature>
<dbReference type="PANTHER" id="PTHR46543">
    <property type="entry name" value="ZINC FINGER CCHC DOMAIN-CONTAINING PROTEIN 7"/>
    <property type="match status" value="1"/>
</dbReference>
<dbReference type="Gene3D" id="4.10.60.10">
    <property type="entry name" value="Zinc finger, CCHC-type"/>
    <property type="match status" value="1"/>
</dbReference>
<feature type="compositionally biased region" description="Basic and acidic residues" evidence="8">
    <location>
        <begin position="57"/>
        <end position="71"/>
    </location>
</feature>
<evidence type="ECO:0000256" key="5">
    <source>
        <dbReference type="ARBA" id="ARBA00022833"/>
    </source>
</evidence>
<dbReference type="GO" id="GO:0071037">
    <property type="term" value="P:nuclear polyadenylation-dependent snRNA catabolic process"/>
    <property type="evidence" value="ECO:0007669"/>
    <property type="project" value="TreeGrafter"/>
</dbReference>
<comment type="caution">
    <text evidence="10">The sequence shown here is derived from an EMBL/GenBank/DDBJ whole genome shotgun (WGS) entry which is preliminary data.</text>
</comment>
<evidence type="ECO:0000256" key="8">
    <source>
        <dbReference type="SAM" id="MobiDB-lite"/>
    </source>
</evidence>
<dbReference type="InterPro" id="IPR001878">
    <property type="entry name" value="Znf_CCHC"/>
</dbReference>
<dbReference type="PANTHER" id="PTHR46543:SF1">
    <property type="entry name" value="ZINC FINGER CCHC DOMAIN-CONTAINING PROTEIN 7"/>
    <property type="match status" value="1"/>
</dbReference>
<name>A0AA40CIR7_9PEZI</name>
<dbReference type="SMART" id="SM00343">
    <property type="entry name" value="ZnF_C2HC"/>
    <property type="match status" value="5"/>
</dbReference>
<feature type="compositionally biased region" description="Polar residues" evidence="8">
    <location>
        <begin position="151"/>
        <end position="168"/>
    </location>
</feature>
<dbReference type="PROSITE" id="PS50158">
    <property type="entry name" value="ZF_CCHC"/>
    <property type="match status" value="2"/>
</dbReference>
<feature type="domain" description="CCHC-type" evidence="9">
    <location>
        <begin position="499"/>
        <end position="515"/>
    </location>
</feature>
<evidence type="ECO:0000256" key="1">
    <source>
        <dbReference type="ARBA" id="ARBA00004123"/>
    </source>
</evidence>
<protein>
    <submittedName>
        <fullName evidence="10">Protein AIR1</fullName>
    </submittedName>
</protein>
<gene>
    <name evidence="10" type="primary">AIR1</name>
    <name evidence="10" type="ORF">DIS24_g9423</name>
</gene>
<feature type="compositionally biased region" description="Gly residues" evidence="8">
    <location>
        <begin position="778"/>
        <end position="799"/>
    </location>
</feature>
<keyword evidence="5" id="KW-0862">Zinc</keyword>
<feature type="compositionally biased region" description="Pro residues" evidence="8">
    <location>
        <begin position="803"/>
        <end position="813"/>
    </location>
</feature>
<dbReference type="AlphaFoldDB" id="A0AA40CIR7"/>
<keyword evidence="4 7" id="KW-0863">Zinc-finger</keyword>
<dbReference type="Proteomes" id="UP001175001">
    <property type="component" value="Unassembled WGS sequence"/>
</dbReference>
<comment type="subcellular location">
    <subcellularLocation>
        <location evidence="1">Nucleus</location>
    </subcellularLocation>
</comment>
<dbReference type="GO" id="GO:0071031">
    <property type="term" value="P:nuclear mRNA surveillance of mRNA 3'-end processing"/>
    <property type="evidence" value="ECO:0007669"/>
    <property type="project" value="TreeGrafter"/>
</dbReference>
<dbReference type="GO" id="GO:0071036">
    <property type="term" value="P:nuclear polyadenylation-dependent snoRNA catabolic process"/>
    <property type="evidence" value="ECO:0007669"/>
    <property type="project" value="TreeGrafter"/>
</dbReference>
<dbReference type="InterPro" id="IPR036875">
    <property type="entry name" value="Znf_CCHC_sf"/>
</dbReference>
<feature type="compositionally biased region" description="Low complexity" evidence="8">
    <location>
        <begin position="693"/>
        <end position="705"/>
    </location>
</feature>
<dbReference type="GO" id="GO:0071035">
    <property type="term" value="P:nuclear polyadenylation-dependent rRNA catabolic process"/>
    <property type="evidence" value="ECO:0007669"/>
    <property type="project" value="TreeGrafter"/>
</dbReference>
<evidence type="ECO:0000313" key="10">
    <source>
        <dbReference type="EMBL" id="KAK0640371.1"/>
    </source>
</evidence>
<dbReference type="GO" id="GO:0071038">
    <property type="term" value="P:TRAMP-dependent tRNA surveillance pathway"/>
    <property type="evidence" value="ECO:0007669"/>
    <property type="project" value="TreeGrafter"/>
</dbReference>
<keyword evidence="6" id="KW-0539">Nucleus</keyword>
<evidence type="ECO:0000259" key="9">
    <source>
        <dbReference type="PROSITE" id="PS50158"/>
    </source>
</evidence>
<evidence type="ECO:0000256" key="7">
    <source>
        <dbReference type="PROSITE-ProRule" id="PRU00047"/>
    </source>
</evidence>
<feature type="region of interest" description="Disordered" evidence="8">
    <location>
        <begin position="351"/>
        <end position="375"/>
    </location>
</feature>